<dbReference type="AlphaFoldDB" id="A0A4Y1ZM99"/>
<comment type="caution">
    <text evidence="2">The sequence shown here is derived from an EMBL/GenBank/DDBJ whole genome shotgun (WGS) entry which is preliminary data.</text>
</comment>
<sequence>GMVDEEHESMKVGYGMVDEEHESMKVSYDMVDEEHESMKVGYGFYPLAVLLTYIIQKLFDRWAL</sequence>
<dbReference type="EMBL" id="BGPR01150777">
    <property type="protein sequence ID" value="GBL55623.1"/>
    <property type="molecule type" value="Genomic_DNA"/>
</dbReference>
<feature type="non-terminal residue" evidence="2">
    <location>
        <position position="1"/>
    </location>
</feature>
<gene>
    <name evidence="2" type="ORF">AVEN_188344_1</name>
    <name evidence="1" type="ORF">AVEN_88799_1</name>
</gene>
<evidence type="ECO:0000313" key="3">
    <source>
        <dbReference type="Proteomes" id="UP000499080"/>
    </source>
</evidence>
<evidence type="ECO:0000313" key="2">
    <source>
        <dbReference type="EMBL" id="GBL55623.1"/>
    </source>
</evidence>
<proteinExistence type="predicted"/>
<keyword evidence="3" id="KW-1185">Reference proteome</keyword>
<name>A0A4Y1ZM99_ARAVE</name>
<dbReference type="Proteomes" id="UP000499080">
    <property type="component" value="Unassembled WGS sequence"/>
</dbReference>
<evidence type="ECO:0000313" key="1">
    <source>
        <dbReference type="EMBL" id="GBL55530.1"/>
    </source>
</evidence>
<dbReference type="EMBL" id="BGPR01150760">
    <property type="protein sequence ID" value="GBL55530.1"/>
    <property type="molecule type" value="Genomic_DNA"/>
</dbReference>
<reference evidence="2 3" key="1">
    <citation type="journal article" date="2019" name="Sci. Rep.">
        <title>Orb-weaving spider Araneus ventricosus genome elucidates the spidroin gene catalogue.</title>
        <authorList>
            <person name="Kono N."/>
            <person name="Nakamura H."/>
            <person name="Ohtoshi R."/>
            <person name="Moran D.A.P."/>
            <person name="Shinohara A."/>
            <person name="Yoshida Y."/>
            <person name="Fujiwara M."/>
            <person name="Mori M."/>
            <person name="Tomita M."/>
            <person name="Arakawa K."/>
        </authorList>
    </citation>
    <scope>NUCLEOTIDE SEQUENCE [LARGE SCALE GENOMIC DNA]</scope>
</reference>
<protein>
    <submittedName>
        <fullName evidence="2">Uncharacterized protein</fullName>
    </submittedName>
</protein>
<accession>A0A4Y1ZM99</accession>
<organism evidence="2 3">
    <name type="scientific">Araneus ventricosus</name>
    <name type="common">Orbweaver spider</name>
    <name type="synonym">Epeira ventricosa</name>
    <dbReference type="NCBI Taxonomy" id="182803"/>
    <lineage>
        <taxon>Eukaryota</taxon>
        <taxon>Metazoa</taxon>
        <taxon>Ecdysozoa</taxon>
        <taxon>Arthropoda</taxon>
        <taxon>Chelicerata</taxon>
        <taxon>Arachnida</taxon>
        <taxon>Araneae</taxon>
        <taxon>Araneomorphae</taxon>
        <taxon>Entelegynae</taxon>
        <taxon>Araneoidea</taxon>
        <taxon>Araneidae</taxon>
        <taxon>Araneus</taxon>
    </lineage>
</organism>